<dbReference type="SUPFAM" id="SSF48403">
    <property type="entry name" value="Ankyrin repeat"/>
    <property type="match status" value="2"/>
</dbReference>
<evidence type="ECO:0000256" key="1">
    <source>
        <dbReference type="ARBA" id="ARBA00022737"/>
    </source>
</evidence>
<name>A0A9P1C3A8_9DINO</name>
<evidence type="ECO:0000313" key="7">
    <source>
        <dbReference type="EMBL" id="CAI3984256.1"/>
    </source>
</evidence>
<dbReference type="EMBL" id="CAMXCT020000874">
    <property type="protein sequence ID" value="CAL1137631.1"/>
    <property type="molecule type" value="Genomic_DNA"/>
</dbReference>
<evidence type="ECO:0000256" key="5">
    <source>
        <dbReference type="SAM" id="MobiDB-lite"/>
    </source>
</evidence>
<accession>A0A9P1C3A8</accession>
<feature type="compositionally biased region" description="Polar residues" evidence="5">
    <location>
        <begin position="100"/>
        <end position="114"/>
    </location>
</feature>
<evidence type="ECO:0000313" key="9">
    <source>
        <dbReference type="EMBL" id="CAL4771568.1"/>
    </source>
</evidence>
<organism evidence="7">
    <name type="scientific">Cladocopium goreaui</name>
    <dbReference type="NCBI Taxonomy" id="2562237"/>
    <lineage>
        <taxon>Eukaryota</taxon>
        <taxon>Sar</taxon>
        <taxon>Alveolata</taxon>
        <taxon>Dinophyceae</taxon>
        <taxon>Suessiales</taxon>
        <taxon>Symbiodiniaceae</taxon>
        <taxon>Cladocopium</taxon>
    </lineage>
</organism>
<keyword evidence="4" id="KW-0479">Metal-binding</keyword>
<keyword evidence="2 3" id="KW-0040">ANK repeat</keyword>
<dbReference type="InterPro" id="IPR002110">
    <property type="entry name" value="Ankyrin_rpt"/>
</dbReference>
<keyword evidence="4" id="KW-0863">Zinc-finger</keyword>
<feature type="compositionally biased region" description="Polar residues" evidence="5">
    <location>
        <begin position="1010"/>
        <end position="1024"/>
    </location>
</feature>
<dbReference type="PROSITE" id="PS50297">
    <property type="entry name" value="ANK_REP_REGION"/>
    <property type="match status" value="2"/>
</dbReference>
<dbReference type="InterPro" id="IPR000571">
    <property type="entry name" value="Znf_CCCH"/>
</dbReference>
<dbReference type="Proteomes" id="UP001152797">
    <property type="component" value="Unassembled WGS sequence"/>
</dbReference>
<feature type="region of interest" description="Disordered" evidence="5">
    <location>
        <begin position="1000"/>
        <end position="1024"/>
    </location>
</feature>
<evidence type="ECO:0000256" key="2">
    <source>
        <dbReference type="ARBA" id="ARBA00023043"/>
    </source>
</evidence>
<proteinExistence type="predicted"/>
<dbReference type="EMBL" id="CAMXCT030000874">
    <property type="protein sequence ID" value="CAL4771568.1"/>
    <property type="molecule type" value="Genomic_DNA"/>
</dbReference>
<dbReference type="OrthoDB" id="493238at2759"/>
<feature type="zinc finger region" description="C3H1-type" evidence="4">
    <location>
        <begin position="117"/>
        <end position="144"/>
    </location>
</feature>
<feature type="region of interest" description="Disordered" evidence="5">
    <location>
        <begin position="90"/>
        <end position="118"/>
    </location>
</feature>
<dbReference type="PROSITE" id="PS50103">
    <property type="entry name" value="ZF_C3H1"/>
    <property type="match status" value="1"/>
</dbReference>
<keyword evidence="4" id="KW-0862">Zinc</keyword>
<evidence type="ECO:0000313" key="10">
    <source>
        <dbReference type="Proteomes" id="UP001152797"/>
    </source>
</evidence>
<evidence type="ECO:0000313" key="8">
    <source>
        <dbReference type="EMBL" id="CAL1137631.1"/>
    </source>
</evidence>
<feature type="domain" description="C3H1-type" evidence="6">
    <location>
        <begin position="117"/>
        <end position="144"/>
    </location>
</feature>
<feature type="region of interest" description="Disordered" evidence="5">
    <location>
        <begin position="171"/>
        <end position="191"/>
    </location>
</feature>
<keyword evidence="1" id="KW-0677">Repeat</keyword>
<evidence type="ECO:0000256" key="3">
    <source>
        <dbReference type="PROSITE-ProRule" id="PRU00023"/>
    </source>
</evidence>
<dbReference type="Pfam" id="PF12796">
    <property type="entry name" value="Ank_2"/>
    <property type="match status" value="2"/>
</dbReference>
<dbReference type="InterPro" id="IPR036770">
    <property type="entry name" value="Ankyrin_rpt-contain_sf"/>
</dbReference>
<dbReference type="PROSITE" id="PS50088">
    <property type="entry name" value="ANK_REPEAT"/>
    <property type="match status" value="2"/>
</dbReference>
<feature type="compositionally biased region" description="Polar residues" evidence="5">
    <location>
        <begin position="173"/>
        <end position="188"/>
    </location>
</feature>
<dbReference type="InterPro" id="IPR050745">
    <property type="entry name" value="Multifunctional_regulatory"/>
</dbReference>
<feature type="repeat" description="ANK" evidence="3">
    <location>
        <begin position="1228"/>
        <end position="1260"/>
    </location>
</feature>
<reference evidence="7" key="1">
    <citation type="submission" date="2022-10" db="EMBL/GenBank/DDBJ databases">
        <authorList>
            <person name="Chen Y."/>
            <person name="Dougan E. K."/>
            <person name="Chan C."/>
            <person name="Rhodes N."/>
            <person name="Thang M."/>
        </authorList>
    </citation>
    <scope>NUCLEOTIDE SEQUENCE</scope>
</reference>
<dbReference type="PANTHER" id="PTHR24189">
    <property type="entry name" value="MYOTROPHIN"/>
    <property type="match status" value="1"/>
</dbReference>
<dbReference type="Gene3D" id="1.25.40.20">
    <property type="entry name" value="Ankyrin repeat-containing domain"/>
    <property type="match status" value="2"/>
</dbReference>
<dbReference type="EMBL" id="CAMXCT010000874">
    <property type="protein sequence ID" value="CAI3984256.1"/>
    <property type="molecule type" value="Genomic_DNA"/>
</dbReference>
<dbReference type="SMART" id="SM00248">
    <property type="entry name" value="ANK"/>
    <property type="match status" value="5"/>
</dbReference>
<feature type="repeat" description="ANK" evidence="3">
    <location>
        <begin position="574"/>
        <end position="606"/>
    </location>
</feature>
<sequence>MAMIRPGACVWHTSHSGLKTQLKVWASRWDGAVQLTSSLTVAPPDGTPWIPRSLVTLADEDQPDVPASFDAKREPDRDYLLFRLQNENRRQQFRSRSPARSHSNQTLFSTTSNKGRGKGKRICYDFCNGNCNRGDKCGYKHNLTYLIMSWADATEDELFDLDTTMEPMLPSMSDVSEQSDSDTLSFRSDISEKSDSDTLPFRCEKCELVEMLTSSQPLKLSRRQKRRRYEERYWDNVYLNALKKLDRRRARKERELEAIFEEYKSIVAKEREAQLDESDAPRQPRSSSIRPPAERFREVCLIDSLRAHRYKVQYTADGPFWAMADGNKFLRPWQRSISRVAQINQYHDGQYILAYRRHFVAFRILDGNAEINFTHKSHTWQTCWLSSGLSSPVGFAPSECAYVVNEGLLDGIFQISPSTHAAHGEDLAGGSSNLVFTSALTGEVVTSGDFPTSAPFMPAVRNFCSQAFDHPPFAITFLNGGCVVAFGATVASLESGHVDVILRPIKSTGTRKFLYAIREDDAELVRECLCNGQDPNTTFPNGFTALSYCATHAATSSLSVLLSAKASPNMRGSDGNTALHHAVYREHIDAVQLLLQHGAEADALDAGGTASAHWASQGRGMAGSAILACLAEANADLHLQDKDGDTPFGLASGSGSSTLLVIMSAVWDRIRWVDVLVRHEFLLAGFVNTHQLKIASRATSAKFAWDTLGGRDALDAPIITGMKYAFFMFLVAPLFPTLNAHPHLNSVLPNPSNDKCGAQAFLQQLLPISFLIATIQNKDSQTFYNGLSTIFDRVLKTHPLIREYIFSCPSLRTSAGQKGAARRIQLLFLLSLPLPLSGAALLNQNQQSEKPSQNMATEVQRRLSLFEGLCLDYRTLLCLRPGLWRVMPNPFSLLDAGDGTVWDSALGKTRTTFATISSFLAHQLPVPAAPLMDRTDKRLRVYLACLRKHTVNILKEPQSVLHVLNPCDSSIPKRPWELNLFTMRQRWSCSECAEIDETRGDDDMIGGSSACGQQQNEKSSSGPAQNIAGPAARLWHACMFGDVCGGACHDVTAMSAVTGEAMMCFTIPCEFEEHSFVDQVRVQAAAIFSAPYFCFDVLHGDSLLDDGYTCADLGYPSVVYMVVKPKVVDWTENLFDAIEDGNVQEVQKWLKMGQDPDCTMIDSALCAATERNHESVVELLIRAGANVNYIPMGRPGPLQTAVISNAEGCATLLLRSHANPNLCDGTPAANTPLHLATVYGDAPFTHILLSHGADPMLPNAYGQSPVALATPGLVTALCLAECSDDEVDAATLLLRHVSILATMGCPPSFWTVCRALNNHRQDPHSDLEGGSSISAALDSKHWVRLCQNRAKALEKKRKVPRDFTDDDLERLMATGLTSSQIDMISTRRGDAIRRRRWHQLWEKSMPTCLNQRFEQGCCRGIRLPLAADGWAPADLGFMPSEFLTTGRLYEIPCFDLLKQSNPHERDDHLKFDELSHTYYVDGTPLDVSVTGFLAAFLEPFDAEIVISRMQQQSSWPRPEYIHLTHIRKAVEFAQRFPVLRPLLSLLQAQPINKASLCRFLQQAPQEDEAIVAARYLLTMTSAEIQAQWKRNGEVASRLGTWAHLQCECVLNAGQAANPGPEMVCLARFLQTTDRLIAHRTEWSIWATDEKLAGTIDFAPEILRAAWCLLIGSDPWG</sequence>
<dbReference type="Pfam" id="PF00023">
    <property type="entry name" value="Ank"/>
    <property type="match status" value="1"/>
</dbReference>
<evidence type="ECO:0000259" key="6">
    <source>
        <dbReference type="PROSITE" id="PS50103"/>
    </source>
</evidence>
<dbReference type="Gene3D" id="4.10.1000.10">
    <property type="entry name" value="Zinc finger, CCCH-type"/>
    <property type="match status" value="1"/>
</dbReference>
<dbReference type="GO" id="GO:0008270">
    <property type="term" value="F:zinc ion binding"/>
    <property type="evidence" value="ECO:0007669"/>
    <property type="project" value="UniProtKB-KW"/>
</dbReference>
<evidence type="ECO:0000256" key="4">
    <source>
        <dbReference type="PROSITE-ProRule" id="PRU00723"/>
    </source>
</evidence>
<keyword evidence="10" id="KW-1185">Reference proteome</keyword>
<protein>
    <submittedName>
        <fullName evidence="9">Fibronectin type 3 and ankyrin repeat domains 1 protein</fullName>
    </submittedName>
</protein>
<comment type="caution">
    <text evidence="7">The sequence shown here is derived from an EMBL/GenBank/DDBJ whole genome shotgun (WGS) entry which is preliminary data.</text>
</comment>
<reference evidence="8" key="2">
    <citation type="submission" date="2024-04" db="EMBL/GenBank/DDBJ databases">
        <authorList>
            <person name="Chen Y."/>
            <person name="Shah S."/>
            <person name="Dougan E. K."/>
            <person name="Thang M."/>
            <person name="Chan C."/>
        </authorList>
    </citation>
    <scope>NUCLEOTIDE SEQUENCE [LARGE SCALE GENOMIC DNA]</scope>
</reference>
<dbReference type="GO" id="GO:0010468">
    <property type="term" value="P:regulation of gene expression"/>
    <property type="evidence" value="ECO:0007669"/>
    <property type="project" value="UniProtKB-ARBA"/>
</dbReference>
<gene>
    <name evidence="7" type="ORF">C1SCF055_LOCUS11802</name>
</gene>